<evidence type="ECO:0000259" key="3">
    <source>
        <dbReference type="PROSITE" id="PS01180"/>
    </source>
</evidence>
<comment type="caution">
    <text evidence="2">Lacks conserved residue(s) required for the propagation of feature annotation.</text>
</comment>
<dbReference type="PANTHER" id="PTHR47537">
    <property type="entry name" value="CUBILIN"/>
    <property type="match status" value="1"/>
</dbReference>
<sequence>MQFEWHFKLLNISSCEEVDAVMVFVYINGNKERIDNYCGNNSPKQLMSNGPSLQVEFVTHKSEFKARGFRGIYRFVTSEFKEKSIYFMFTADFGITTGEQDEKRGVCTFVFNSETHPSSSVMSPNYPGLYPRDTECHYFFYGERNQRVHFSFAYFDVEGVPPCYAESASDYVEFSNYKTVDRKMQRHCGLKRPKKLASDREFFRITFKSNDKFDGTGFYAYYQFRNVTGKNNIYIAKRVQFVYFVD</sequence>
<protein>
    <submittedName>
        <fullName evidence="4">Suppressor of lurcher protein 1-like protein</fullName>
    </submittedName>
</protein>
<reference evidence="4 5" key="1">
    <citation type="journal article" date="2018" name="Gigascience">
        <title>Genomes of trombidid mites reveal novel predicted allergens and laterally-transferred genes associated with secondary metabolism.</title>
        <authorList>
            <person name="Dong X."/>
            <person name="Chaisiri K."/>
            <person name="Xia D."/>
            <person name="Armstrong S.D."/>
            <person name="Fang Y."/>
            <person name="Donnelly M.J."/>
            <person name="Kadowaki T."/>
            <person name="McGarry J.W."/>
            <person name="Darby A.C."/>
            <person name="Makepeace B.L."/>
        </authorList>
    </citation>
    <scope>NUCLEOTIDE SEQUENCE [LARGE SCALE GENOMIC DNA]</scope>
    <source>
        <strain evidence="4">UoL-UT</strain>
    </source>
</reference>
<evidence type="ECO:0000256" key="2">
    <source>
        <dbReference type="PROSITE-ProRule" id="PRU00059"/>
    </source>
</evidence>
<dbReference type="InterPro" id="IPR053207">
    <property type="entry name" value="Non-NMDA_GluR_Accessory"/>
</dbReference>
<dbReference type="FunFam" id="2.60.120.290:FF:000058">
    <property type="entry name" value="CUB domaincontaining protein"/>
    <property type="match status" value="1"/>
</dbReference>
<name>A0A443SLB8_9ACAR</name>
<feature type="domain" description="CUB" evidence="3">
    <location>
        <begin position="107"/>
        <end position="225"/>
    </location>
</feature>
<dbReference type="AlphaFoldDB" id="A0A443SLB8"/>
<dbReference type="VEuPathDB" id="VectorBase:LDEU003723"/>
<keyword evidence="1" id="KW-1015">Disulfide bond</keyword>
<dbReference type="STRING" id="299467.A0A443SLB8"/>
<organism evidence="4 5">
    <name type="scientific">Leptotrombidium deliense</name>
    <dbReference type="NCBI Taxonomy" id="299467"/>
    <lineage>
        <taxon>Eukaryota</taxon>
        <taxon>Metazoa</taxon>
        <taxon>Ecdysozoa</taxon>
        <taxon>Arthropoda</taxon>
        <taxon>Chelicerata</taxon>
        <taxon>Arachnida</taxon>
        <taxon>Acari</taxon>
        <taxon>Acariformes</taxon>
        <taxon>Trombidiformes</taxon>
        <taxon>Prostigmata</taxon>
        <taxon>Anystina</taxon>
        <taxon>Parasitengona</taxon>
        <taxon>Trombiculoidea</taxon>
        <taxon>Trombiculidae</taxon>
        <taxon>Leptotrombidium</taxon>
    </lineage>
</organism>
<accession>A0A443SLB8</accession>
<proteinExistence type="predicted"/>
<evidence type="ECO:0000313" key="5">
    <source>
        <dbReference type="Proteomes" id="UP000288716"/>
    </source>
</evidence>
<gene>
    <name evidence="4" type="ORF">B4U80_03971</name>
</gene>
<dbReference type="GO" id="GO:0005886">
    <property type="term" value="C:plasma membrane"/>
    <property type="evidence" value="ECO:0007669"/>
    <property type="project" value="TreeGrafter"/>
</dbReference>
<evidence type="ECO:0000256" key="1">
    <source>
        <dbReference type="ARBA" id="ARBA00023157"/>
    </source>
</evidence>
<dbReference type="Pfam" id="PF00431">
    <property type="entry name" value="CUB"/>
    <property type="match status" value="2"/>
</dbReference>
<dbReference type="PROSITE" id="PS01180">
    <property type="entry name" value="CUB"/>
    <property type="match status" value="2"/>
</dbReference>
<evidence type="ECO:0000313" key="4">
    <source>
        <dbReference type="EMBL" id="RWS28317.1"/>
    </source>
</evidence>
<dbReference type="Gene3D" id="2.60.120.290">
    <property type="entry name" value="Spermadhesin, CUB domain"/>
    <property type="match status" value="2"/>
</dbReference>
<dbReference type="Proteomes" id="UP000288716">
    <property type="component" value="Unassembled WGS sequence"/>
</dbReference>
<dbReference type="InterPro" id="IPR035914">
    <property type="entry name" value="Sperma_CUB_dom_sf"/>
</dbReference>
<dbReference type="PANTHER" id="PTHR47537:SF2">
    <property type="entry name" value="CUBILIN"/>
    <property type="match status" value="1"/>
</dbReference>
<dbReference type="InterPro" id="IPR000859">
    <property type="entry name" value="CUB_dom"/>
</dbReference>
<dbReference type="SUPFAM" id="SSF49854">
    <property type="entry name" value="Spermadhesin, CUB domain"/>
    <property type="match status" value="2"/>
</dbReference>
<comment type="caution">
    <text evidence="4">The sequence shown here is derived from an EMBL/GenBank/DDBJ whole genome shotgun (WGS) entry which is preliminary data.</text>
</comment>
<dbReference type="SMART" id="SM00042">
    <property type="entry name" value="CUB"/>
    <property type="match status" value="1"/>
</dbReference>
<dbReference type="OrthoDB" id="6369184at2759"/>
<dbReference type="EMBL" id="NCKV01001452">
    <property type="protein sequence ID" value="RWS28317.1"/>
    <property type="molecule type" value="Genomic_DNA"/>
</dbReference>
<keyword evidence="5" id="KW-1185">Reference proteome</keyword>
<feature type="domain" description="CUB" evidence="3">
    <location>
        <begin position="1"/>
        <end position="76"/>
    </location>
</feature>
<dbReference type="CDD" id="cd00041">
    <property type="entry name" value="CUB"/>
    <property type="match status" value="1"/>
</dbReference>